<evidence type="ECO:0000313" key="3">
    <source>
        <dbReference type="Proteomes" id="UP000535511"/>
    </source>
</evidence>
<organism evidence="2 3">
    <name type="scientific">Nocardioides panaciterrulae</name>
    <dbReference type="NCBI Taxonomy" id="661492"/>
    <lineage>
        <taxon>Bacteria</taxon>
        <taxon>Bacillati</taxon>
        <taxon>Actinomycetota</taxon>
        <taxon>Actinomycetes</taxon>
        <taxon>Propionibacteriales</taxon>
        <taxon>Nocardioidaceae</taxon>
        <taxon>Nocardioides</taxon>
    </lineage>
</organism>
<proteinExistence type="predicted"/>
<reference evidence="2 3" key="1">
    <citation type="submission" date="2020-07" db="EMBL/GenBank/DDBJ databases">
        <title>Sequencing the genomes of 1000 actinobacteria strains.</title>
        <authorList>
            <person name="Klenk H.-P."/>
        </authorList>
    </citation>
    <scope>NUCLEOTIDE SEQUENCE [LARGE SCALE GENOMIC DNA]</scope>
    <source>
        <strain evidence="2 3">DSM 21350</strain>
    </source>
</reference>
<dbReference type="AlphaFoldDB" id="A0A7Y9E6F3"/>
<sequence length="181" mass="19516">MASTQSTESTESTQGTRAEPIVPSFGEDAAGRKLAIICSKGDLDMAYPGLILANAALGEGVETHLFFTFWGFDMINRRTMGNLKLTMLGNTATHLPQGLGGLPGMTTLATHQMRKAIAELGVPDVPEFLQQIVDAGGHLWACRMSADMQHLGLDDLYEEVEDIISASDFIEKTDGAQLLFI</sequence>
<dbReference type="PANTHER" id="PTHR34655:SF2">
    <property type="entry name" value="PEROXIREDOXIN FAMILY PROTEIN"/>
    <property type="match status" value="1"/>
</dbReference>
<gene>
    <name evidence="2" type="ORF">BJZ21_001890</name>
</gene>
<dbReference type="SUPFAM" id="SSF75169">
    <property type="entry name" value="DsrEFH-like"/>
    <property type="match status" value="1"/>
</dbReference>
<dbReference type="InterPro" id="IPR032836">
    <property type="entry name" value="DsrE2-like"/>
</dbReference>
<dbReference type="PANTHER" id="PTHR34655">
    <property type="entry name" value="CONSERVED WITHIN P. AEROPHILUM"/>
    <property type="match status" value="1"/>
</dbReference>
<name>A0A7Y9E6F3_9ACTN</name>
<evidence type="ECO:0000313" key="2">
    <source>
        <dbReference type="EMBL" id="NYD41807.1"/>
    </source>
</evidence>
<dbReference type="Pfam" id="PF13686">
    <property type="entry name" value="DrsE_2"/>
    <property type="match status" value="1"/>
</dbReference>
<dbReference type="EMBL" id="JACCBG010000001">
    <property type="protein sequence ID" value="NYD41807.1"/>
    <property type="molecule type" value="Genomic_DNA"/>
</dbReference>
<evidence type="ECO:0000256" key="1">
    <source>
        <dbReference type="SAM" id="MobiDB-lite"/>
    </source>
</evidence>
<comment type="caution">
    <text evidence="2">The sequence shown here is derived from an EMBL/GenBank/DDBJ whole genome shotgun (WGS) entry which is preliminary data.</text>
</comment>
<dbReference type="Proteomes" id="UP000535511">
    <property type="component" value="Unassembled WGS sequence"/>
</dbReference>
<keyword evidence="3" id="KW-1185">Reference proteome</keyword>
<dbReference type="Gene3D" id="3.40.1260.10">
    <property type="entry name" value="DsrEFH-like"/>
    <property type="match status" value="1"/>
</dbReference>
<dbReference type="RefSeq" id="WP_179663503.1">
    <property type="nucleotide sequence ID" value="NZ_JACCBG010000001.1"/>
</dbReference>
<feature type="compositionally biased region" description="Low complexity" evidence="1">
    <location>
        <begin position="1"/>
        <end position="14"/>
    </location>
</feature>
<protein>
    <submittedName>
        <fullName evidence="2">Peroxiredoxin family protein</fullName>
    </submittedName>
</protein>
<dbReference type="InterPro" id="IPR027396">
    <property type="entry name" value="DsrEFH-like"/>
</dbReference>
<feature type="region of interest" description="Disordered" evidence="1">
    <location>
        <begin position="1"/>
        <end position="24"/>
    </location>
</feature>
<accession>A0A7Y9E6F3</accession>